<organism evidence="6 7">
    <name type="scientific">Thermomonospora echinospora</name>
    <dbReference type="NCBI Taxonomy" id="1992"/>
    <lineage>
        <taxon>Bacteria</taxon>
        <taxon>Bacillati</taxon>
        <taxon>Actinomycetota</taxon>
        <taxon>Actinomycetes</taxon>
        <taxon>Streptosporangiales</taxon>
        <taxon>Thermomonosporaceae</taxon>
        <taxon>Thermomonospora</taxon>
    </lineage>
</organism>
<evidence type="ECO:0000256" key="4">
    <source>
        <dbReference type="ARBA" id="ARBA00022842"/>
    </source>
</evidence>
<dbReference type="GO" id="GO:0046872">
    <property type="term" value="F:metal ion binding"/>
    <property type="evidence" value="ECO:0007669"/>
    <property type="project" value="UniProtKB-KW"/>
</dbReference>
<dbReference type="GO" id="GO:0004518">
    <property type="term" value="F:nuclease activity"/>
    <property type="evidence" value="ECO:0007669"/>
    <property type="project" value="UniProtKB-KW"/>
</dbReference>
<evidence type="ECO:0000256" key="1">
    <source>
        <dbReference type="ARBA" id="ARBA00022722"/>
    </source>
</evidence>
<dbReference type="AlphaFoldDB" id="A0A1H6CLK5"/>
<keyword evidence="1" id="KW-0540">Nuclease</keyword>
<keyword evidence="2" id="KW-0479">Metal-binding</keyword>
<evidence type="ECO:0000313" key="7">
    <source>
        <dbReference type="Proteomes" id="UP000236723"/>
    </source>
</evidence>
<evidence type="ECO:0000313" key="6">
    <source>
        <dbReference type="EMBL" id="SEG73874.1"/>
    </source>
</evidence>
<sequence length="78" mass="8362">MAAVRIIDDLGVVVHEITADRLELAADLAARSMLRMYDALFVQLAIERKLPLLTADAKLCSAVDGTVGTELLRGVGPK</sequence>
<dbReference type="InterPro" id="IPR029060">
    <property type="entry name" value="PIN-like_dom_sf"/>
</dbReference>
<reference evidence="7" key="1">
    <citation type="submission" date="2016-10" db="EMBL/GenBank/DDBJ databases">
        <authorList>
            <person name="Varghese N."/>
            <person name="Submissions S."/>
        </authorList>
    </citation>
    <scope>NUCLEOTIDE SEQUENCE [LARGE SCALE GENOMIC DNA]</scope>
    <source>
        <strain evidence="7">DSM 43163</strain>
    </source>
</reference>
<keyword evidence="4" id="KW-0460">Magnesium</keyword>
<dbReference type="EMBL" id="FNVO01000010">
    <property type="protein sequence ID" value="SEG73874.1"/>
    <property type="molecule type" value="Genomic_DNA"/>
</dbReference>
<dbReference type="Proteomes" id="UP000236723">
    <property type="component" value="Unassembled WGS sequence"/>
</dbReference>
<evidence type="ECO:0000256" key="2">
    <source>
        <dbReference type="ARBA" id="ARBA00022723"/>
    </source>
</evidence>
<dbReference type="Gene3D" id="3.40.50.1010">
    <property type="entry name" value="5'-nuclease"/>
    <property type="match status" value="1"/>
</dbReference>
<feature type="domain" description="PIN" evidence="5">
    <location>
        <begin position="9"/>
        <end position="60"/>
    </location>
</feature>
<gene>
    <name evidence="6" type="ORF">SAMN04489712_110165</name>
</gene>
<dbReference type="GO" id="GO:0016787">
    <property type="term" value="F:hydrolase activity"/>
    <property type="evidence" value="ECO:0007669"/>
    <property type="project" value="UniProtKB-KW"/>
</dbReference>
<dbReference type="Pfam" id="PF01850">
    <property type="entry name" value="PIN"/>
    <property type="match status" value="1"/>
</dbReference>
<evidence type="ECO:0000259" key="5">
    <source>
        <dbReference type="Pfam" id="PF01850"/>
    </source>
</evidence>
<name>A0A1H6CLK5_9ACTN</name>
<evidence type="ECO:0000256" key="3">
    <source>
        <dbReference type="ARBA" id="ARBA00022801"/>
    </source>
</evidence>
<accession>A0A1H6CLK5</accession>
<dbReference type="SUPFAM" id="SSF88723">
    <property type="entry name" value="PIN domain-like"/>
    <property type="match status" value="1"/>
</dbReference>
<dbReference type="InterPro" id="IPR002716">
    <property type="entry name" value="PIN_dom"/>
</dbReference>
<keyword evidence="3" id="KW-0378">Hydrolase</keyword>
<proteinExistence type="predicted"/>
<keyword evidence="7" id="KW-1185">Reference proteome</keyword>
<protein>
    <recommendedName>
        <fullName evidence="5">PIN domain-containing protein</fullName>
    </recommendedName>
</protein>